<dbReference type="InterPro" id="IPR051678">
    <property type="entry name" value="AGP_Transferase"/>
</dbReference>
<name>A0A4Y7PZ75_9AGAM</name>
<dbReference type="PANTHER" id="PTHR21310">
    <property type="entry name" value="AMINOGLYCOSIDE PHOSPHOTRANSFERASE-RELATED-RELATED"/>
    <property type="match status" value="1"/>
</dbReference>
<evidence type="ECO:0000259" key="1">
    <source>
        <dbReference type="Pfam" id="PF01636"/>
    </source>
</evidence>
<keyword evidence="3" id="KW-1185">Reference proteome</keyword>
<dbReference type="EMBL" id="ML170186">
    <property type="protein sequence ID" value="TDL20704.1"/>
    <property type="molecule type" value="Genomic_DNA"/>
</dbReference>
<dbReference type="Proteomes" id="UP000294933">
    <property type="component" value="Unassembled WGS sequence"/>
</dbReference>
<dbReference type="PANTHER" id="PTHR21310:SF15">
    <property type="entry name" value="AMINOGLYCOSIDE PHOSPHOTRANSFERASE DOMAIN-CONTAINING PROTEIN"/>
    <property type="match status" value="1"/>
</dbReference>
<reference evidence="2 3" key="1">
    <citation type="submission" date="2018-06" db="EMBL/GenBank/DDBJ databases">
        <title>A transcriptomic atlas of mushroom development highlights an independent origin of complex multicellularity.</title>
        <authorList>
            <consortium name="DOE Joint Genome Institute"/>
            <person name="Krizsan K."/>
            <person name="Almasi E."/>
            <person name="Merenyi Z."/>
            <person name="Sahu N."/>
            <person name="Viragh M."/>
            <person name="Koszo T."/>
            <person name="Mondo S."/>
            <person name="Kiss B."/>
            <person name="Balint B."/>
            <person name="Kues U."/>
            <person name="Barry K."/>
            <person name="Hegedus J.C."/>
            <person name="Henrissat B."/>
            <person name="Johnson J."/>
            <person name="Lipzen A."/>
            <person name="Ohm R."/>
            <person name="Nagy I."/>
            <person name="Pangilinan J."/>
            <person name="Yan J."/>
            <person name="Xiong Y."/>
            <person name="Grigoriev I.V."/>
            <person name="Hibbett D.S."/>
            <person name="Nagy L.G."/>
        </authorList>
    </citation>
    <scope>NUCLEOTIDE SEQUENCE [LARGE SCALE GENOMIC DNA]</scope>
    <source>
        <strain evidence="2 3">SZMC22713</strain>
    </source>
</reference>
<sequence>MRFVTQHTQIPVPYVWLQVQIFDVYYTFMTRINGKCLQDIWPNLSHSDRELIVRQLRNFMQQLRSIPPPPRSNICSILGGRVCCYRLFDRELSGPFRDEQHLNAQLRNGRSIDTFPPEVAVSHNKIHPLVLTHNDFFPRNIMVSGTNVTAVLDWECAGWFPSHWEYCKSVNWGKSWRPELLEWVPWVEQIIEPFYEEAKADEVLLKMIFQPTQHIP</sequence>
<dbReference type="CDD" id="cd05120">
    <property type="entry name" value="APH_ChoK_like"/>
    <property type="match status" value="1"/>
</dbReference>
<evidence type="ECO:0000313" key="3">
    <source>
        <dbReference type="Proteomes" id="UP000294933"/>
    </source>
</evidence>
<dbReference type="AlphaFoldDB" id="A0A4Y7PZ75"/>
<dbReference type="InterPro" id="IPR011009">
    <property type="entry name" value="Kinase-like_dom_sf"/>
</dbReference>
<organism evidence="2 3">
    <name type="scientific">Rickenella mellea</name>
    <dbReference type="NCBI Taxonomy" id="50990"/>
    <lineage>
        <taxon>Eukaryota</taxon>
        <taxon>Fungi</taxon>
        <taxon>Dikarya</taxon>
        <taxon>Basidiomycota</taxon>
        <taxon>Agaricomycotina</taxon>
        <taxon>Agaricomycetes</taxon>
        <taxon>Hymenochaetales</taxon>
        <taxon>Rickenellaceae</taxon>
        <taxon>Rickenella</taxon>
    </lineage>
</organism>
<proteinExistence type="predicted"/>
<dbReference type="SUPFAM" id="SSF56112">
    <property type="entry name" value="Protein kinase-like (PK-like)"/>
    <property type="match status" value="1"/>
</dbReference>
<dbReference type="Pfam" id="PF01636">
    <property type="entry name" value="APH"/>
    <property type="match status" value="1"/>
</dbReference>
<feature type="domain" description="Aminoglycoside phosphotransferase" evidence="1">
    <location>
        <begin position="11"/>
        <end position="181"/>
    </location>
</feature>
<accession>A0A4Y7PZ75</accession>
<dbReference type="InterPro" id="IPR002575">
    <property type="entry name" value="Aminoglycoside_PTrfase"/>
</dbReference>
<protein>
    <recommendedName>
        <fullName evidence="1">Aminoglycoside phosphotransferase domain-containing protein</fullName>
    </recommendedName>
</protein>
<gene>
    <name evidence="2" type="ORF">BD410DRAFT_871334</name>
</gene>
<evidence type="ECO:0000313" key="2">
    <source>
        <dbReference type="EMBL" id="TDL20704.1"/>
    </source>
</evidence>
<dbReference type="VEuPathDB" id="FungiDB:BD410DRAFT_871334"/>
<dbReference type="Gene3D" id="3.90.1200.10">
    <property type="match status" value="1"/>
</dbReference>
<dbReference type="STRING" id="50990.A0A4Y7PZ75"/>
<dbReference type="OrthoDB" id="5404599at2759"/>